<dbReference type="KEGG" id="dhy:DESAM_23200"/>
<keyword evidence="4" id="KW-1133">Transmembrane helix</keyword>
<dbReference type="GO" id="GO:0030246">
    <property type="term" value="F:carbohydrate binding"/>
    <property type="evidence" value="ECO:0007669"/>
    <property type="project" value="UniProtKB-ARBA"/>
</dbReference>
<evidence type="ECO:0000256" key="2">
    <source>
        <dbReference type="ARBA" id="ARBA00007639"/>
    </source>
</evidence>
<dbReference type="eggNOG" id="COG1879">
    <property type="taxonomic scope" value="Bacteria"/>
</dbReference>
<keyword evidence="7" id="KW-1185">Reference proteome</keyword>
<dbReference type="GO" id="GO:0030313">
    <property type="term" value="C:cell envelope"/>
    <property type="evidence" value="ECO:0007669"/>
    <property type="project" value="UniProtKB-SubCell"/>
</dbReference>
<evidence type="ECO:0000313" key="6">
    <source>
        <dbReference type="EMBL" id="CCO25467.1"/>
    </source>
</evidence>
<dbReference type="Gene3D" id="3.40.50.2300">
    <property type="match status" value="2"/>
</dbReference>
<dbReference type="SUPFAM" id="SSF53822">
    <property type="entry name" value="Periplasmic binding protein-like I"/>
    <property type="match status" value="1"/>
</dbReference>
<comment type="similarity">
    <text evidence="2">Belongs to the bacterial solute-binding protein 2 family.</text>
</comment>
<evidence type="ECO:0000256" key="3">
    <source>
        <dbReference type="ARBA" id="ARBA00022729"/>
    </source>
</evidence>
<dbReference type="AlphaFoldDB" id="L0RGV5"/>
<dbReference type="Proteomes" id="UP000010808">
    <property type="component" value="Chromosome"/>
</dbReference>
<sequence>MTIKRTITTNKHINILFKGSVYILVCIIIILTTAQSSYSKSTIVVIPKATLPHYWKIVCTGAHTAIQNTSSELIWRGPRTENKIGAQVHLMDFYIKKKVDAIVIAPSHKFKINESIDKAVHAGIKVVVIDSQTSTKTIHSFIGTDNFKAGALGAKIIVGKIKKKGPVLLMGHVPGSASIENRVDGFIEEIHKIAPGLSIIRADLIEGAAGEARLVAETIIKNTPSIAGIFAVNETTAEGVLHALDKIDITIPFVGFDYSQKLLKGIKDGRIDALITQTPYAIGYMGVKTALNLIKGKKVPAIMESPVKVLTLENIDSAQSLRCLQKLSEELKDKCPMCFN</sequence>
<organism evidence="6 7">
    <name type="scientific">Maridesulfovibrio hydrothermalis AM13 = DSM 14728</name>
    <dbReference type="NCBI Taxonomy" id="1121451"/>
    <lineage>
        <taxon>Bacteria</taxon>
        <taxon>Pseudomonadati</taxon>
        <taxon>Thermodesulfobacteriota</taxon>
        <taxon>Desulfovibrionia</taxon>
        <taxon>Desulfovibrionales</taxon>
        <taxon>Desulfovibrionaceae</taxon>
        <taxon>Maridesulfovibrio</taxon>
    </lineage>
</organism>
<dbReference type="STRING" id="1121451.DESAM_23200"/>
<accession>L0RGV5</accession>
<feature type="domain" description="Periplasmic binding protein" evidence="5">
    <location>
        <begin position="43"/>
        <end position="298"/>
    </location>
</feature>
<evidence type="ECO:0000259" key="5">
    <source>
        <dbReference type="Pfam" id="PF13407"/>
    </source>
</evidence>
<dbReference type="RefSeq" id="WP_015338064.1">
    <property type="nucleotide sequence ID" value="NC_020055.1"/>
</dbReference>
<proteinExistence type="inferred from homology"/>
<dbReference type="InterPro" id="IPR028082">
    <property type="entry name" value="Peripla_BP_I"/>
</dbReference>
<dbReference type="HOGENOM" id="CLU_037628_3_3_7"/>
<dbReference type="Pfam" id="PF13407">
    <property type="entry name" value="Peripla_BP_4"/>
    <property type="match status" value="1"/>
</dbReference>
<keyword evidence="4" id="KW-0812">Transmembrane</keyword>
<evidence type="ECO:0000313" key="7">
    <source>
        <dbReference type="Proteomes" id="UP000010808"/>
    </source>
</evidence>
<dbReference type="PANTHER" id="PTHR46847">
    <property type="entry name" value="D-ALLOSE-BINDING PERIPLASMIC PROTEIN-RELATED"/>
    <property type="match status" value="1"/>
</dbReference>
<dbReference type="EMBL" id="FO203522">
    <property type="protein sequence ID" value="CCO25467.1"/>
    <property type="molecule type" value="Genomic_DNA"/>
</dbReference>
<evidence type="ECO:0000256" key="1">
    <source>
        <dbReference type="ARBA" id="ARBA00004196"/>
    </source>
</evidence>
<keyword evidence="3" id="KW-0732">Signal</keyword>
<dbReference type="OrthoDB" id="250606at2"/>
<gene>
    <name evidence="6" type="ORF">DESAM_23200</name>
</gene>
<feature type="transmembrane region" description="Helical" evidence="4">
    <location>
        <begin position="21"/>
        <end position="38"/>
    </location>
</feature>
<evidence type="ECO:0000256" key="4">
    <source>
        <dbReference type="SAM" id="Phobius"/>
    </source>
</evidence>
<reference evidence="6 7" key="1">
    <citation type="submission" date="2012-10" db="EMBL/GenBank/DDBJ databases">
        <authorList>
            <person name="Genoscope - CEA"/>
        </authorList>
    </citation>
    <scope>NUCLEOTIDE SEQUENCE [LARGE SCALE GENOMIC DNA]</scope>
    <source>
        <strain evidence="7">AM13 / DSM 14728</strain>
    </source>
</reference>
<keyword evidence="4" id="KW-0472">Membrane</keyword>
<dbReference type="PANTHER" id="PTHR46847:SF1">
    <property type="entry name" value="D-ALLOSE-BINDING PERIPLASMIC PROTEIN-RELATED"/>
    <property type="match status" value="1"/>
</dbReference>
<dbReference type="PATRIC" id="fig|1121451.3.peg.3406"/>
<comment type="subcellular location">
    <subcellularLocation>
        <location evidence="1">Cell envelope</location>
    </subcellularLocation>
</comment>
<name>L0RGV5_9BACT</name>
<protein>
    <submittedName>
        <fullName evidence="6">Putative D-ribose-binding periplasmic protein</fullName>
    </submittedName>
</protein>
<dbReference type="InterPro" id="IPR025997">
    <property type="entry name" value="SBP_2_dom"/>
</dbReference>